<feature type="non-terminal residue" evidence="5">
    <location>
        <position position="1"/>
    </location>
</feature>
<feature type="compositionally biased region" description="Low complexity" evidence="3">
    <location>
        <begin position="439"/>
        <end position="476"/>
    </location>
</feature>
<dbReference type="AlphaFoldDB" id="A0A9P7KH72"/>
<evidence type="ECO:0000256" key="1">
    <source>
        <dbReference type="ARBA" id="ARBA00022664"/>
    </source>
</evidence>
<feature type="region of interest" description="Disordered" evidence="3">
    <location>
        <begin position="727"/>
        <end position="776"/>
    </location>
</feature>
<comment type="caution">
    <text evidence="5">The sequence shown here is derived from an EMBL/GenBank/DDBJ whole genome shotgun (WGS) entry which is preliminary data.</text>
</comment>
<keyword evidence="2" id="KW-0863">Zinc-finger</keyword>
<proteinExistence type="predicted"/>
<reference evidence="5" key="1">
    <citation type="submission" date="2021-02" db="EMBL/GenBank/DDBJ databases">
        <authorList>
            <person name="Nieuwenhuis M."/>
            <person name="Van De Peppel L.J.J."/>
        </authorList>
    </citation>
    <scope>NUCLEOTIDE SEQUENCE</scope>
    <source>
        <strain evidence="5">D49</strain>
    </source>
</reference>
<evidence type="ECO:0000256" key="2">
    <source>
        <dbReference type="PROSITE-ProRule" id="PRU00047"/>
    </source>
</evidence>
<evidence type="ECO:0000313" key="5">
    <source>
        <dbReference type="EMBL" id="KAG5649394.1"/>
    </source>
</evidence>
<keyword evidence="1" id="KW-0507">mRNA processing</keyword>
<dbReference type="Proteomes" id="UP000717328">
    <property type="component" value="Unassembled WGS sequence"/>
</dbReference>
<feature type="region of interest" description="Disordered" evidence="3">
    <location>
        <begin position="660"/>
        <end position="680"/>
    </location>
</feature>
<evidence type="ECO:0000256" key="3">
    <source>
        <dbReference type="SAM" id="MobiDB-lite"/>
    </source>
</evidence>
<accession>A0A9P7KH72</accession>
<feature type="domain" description="CCHC-type" evidence="4">
    <location>
        <begin position="20"/>
        <end position="35"/>
    </location>
</feature>
<keyword evidence="2" id="KW-0479">Metal-binding</keyword>
<dbReference type="EMBL" id="JABCKI010001062">
    <property type="protein sequence ID" value="KAG5649394.1"/>
    <property type="molecule type" value="Genomic_DNA"/>
</dbReference>
<evidence type="ECO:0000259" key="4">
    <source>
        <dbReference type="PROSITE" id="PS50158"/>
    </source>
</evidence>
<feature type="compositionally biased region" description="Basic and acidic residues" evidence="3">
    <location>
        <begin position="532"/>
        <end position="550"/>
    </location>
</feature>
<dbReference type="InterPro" id="IPR001878">
    <property type="entry name" value="Znf_CCHC"/>
</dbReference>
<gene>
    <name evidence="5" type="ORF">H0H81_004127</name>
</gene>
<dbReference type="GO" id="GO:0003676">
    <property type="term" value="F:nucleic acid binding"/>
    <property type="evidence" value="ECO:0007669"/>
    <property type="project" value="InterPro"/>
</dbReference>
<feature type="compositionally biased region" description="Polar residues" evidence="3">
    <location>
        <begin position="245"/>
        <end position="260"/>
    </location>
</feature>
<name>A0A9P7KH72_9AGAR</name>
<reference evidence="5" key="2">
    <citation type="submission" date="2021-10" db="EMBL/GenBank/DDBJ databases">
        <title>Phylogenomics reveals ancestral predisposition of the termite-cultivated fungus Termitomyces towards a domesticated lifestyle.</title>
        <authorList>
            <person name="Auxier B."/>
            <person name="Grum-Grzhimaylo A."/>
            <person name="Cardenas M.E."/>
            <person name="Lodge J.D."/>
            <person name="Laessoe T."/>
            <person name="Pedersen O."/>
            <person name="Smith M.E."/>
            <person name="Kuyper T.W."/>
            <person name="Franco-Molano E.A."/>
            <person name="Baroni T.J."/>
            <person name="Aanen D.K."/>
        </authorList>
    </citation>
    <scope>NUCLEOTIDE SEQUENCE</scope>
    <source>
        <strain evidence="5">D49</strain>
    </source>
</reference>
<sequence>ILTRLEQLQPQGHKIRELECYFCSKTGHGIQECPQVEPSIRAGKCTRNANGRIVLPTGARIPNNIPGSNLLEKIEECHRRNFSNQATNHTTNETVGSLFYETRSTRAPSATAAAFDRDEQLSFRKQRQRLGAHNVPAPTSTATPFKPSRFHEPNVAAPVSTFHMSITPWPAPAESKTTPVKLTRASNSFNSINYPDYRTTPFPATIRPPPDSRPSTPARPTTLQTPPIDSAYPVGCRTPVPATHASPSPSVTSHFTAVNKPTQFSPSSDPSTSPEPTHILRTPASTTLASSLSVVHAPVSRSLSFSATPLPVSAALSENNSRRSTPSYRTTASPTAPVPLPSRSHARLIETGPTKQKTRHVATFEEFATMPVPEVPAADPATTATSTAAIEFAPTFMLPTVAVVSIADQGTPVPQLATTATLAPETDAVEEPATASVKSTAARTPTAAPTSTTSASTTITTPATTPPHATIAAPAAEFVGRVTREDSRPNSRSKTSQRAHRASPTHDRKRKHPSNCRFDYRAHVFPVRRASQSHDRHDNTLDTDLSERHASPTCTSQMPATTIPAARCTAPPAVSITALVAAPATFTMPTEPALCTTAPTTPSTATTTIEAMATVLERPVSALSARPQQQPPLVEIIDVDLLDDPAPTLQRTVPETISLLDSDEDDHVQQQPVASSSRRRVSRRNAWLFSRLPRGLLSFASLPRRPAAPSPPVVRPIEQPLAFEQHLRPPSLPKPHATTSMMPSYRATTPTTLPPANPAATTSSTALRRPAAAEDPTCSVRRAYTTVHARSPLNPVALEAAAHAVRRLNDPVGQYHRATSLATLLDSAPCRPLPVERVKAETPTESAPCRPQRLENVMPAVPTFTPGPLSTRSIGTASKPAPATARLIDAPEPTTAATRVAAASTTTLVAGPFIVHRRAPAIATAISIITPARSMFEDLAAAPSPVSIALTFNTRIPRLKGMSTRPLFVTGGHSV</sequence>
<feature type="region of interest" description="Disordered" evidence="3">
    <location>
        <begin position="192"/>
        <end position="280"/>
    </location>
</feature>
<dbReference type="OrthoDB" id="3252634at2759"/>
<evidence type="ECO:0000313" key="6">
    <source>
        <dbReference type="Proteomes" id="UP000717328"/>
    </source>
</evidence>
<dbReference type="PROSITE" id="PS50158">
    <property type="entry name" value="ZF_CCHC"/>
    <property type="match status" value="1"/>
</dbReference>
<keyword evidence="6" id="KW-1185">Reference proteome</keyword>
<feature type="region of interest" description="Disordered" evidence="3">
    <location>
        <begin position="529"/>
        <end position="558"/>
    </location>
</feature>
<feature type="compositionally biased region" description="Polar residues" evidence="3">
    <location>
        <begin position="213"/>
        <end position="227"/>
    </location>
</feature>
<organism evidence="5 6">
    <name type="scientific">Sphagnurus paluster</name>
    <dbReference type="NCBI Taxonomy" id="117069"/>
    <lineage>
        <taxon>Eukaryota</taxon>
        <taxon>Fungi</taxon>
        <taxon>Dikarya</taxon>
        <taxon>Basidiomycota</taxon>
        <taxon>Agaricomycotina</taxon>
        <taxon>Agaricomycetes</taxon>
        <taxon>Agaricomycetidae</taxon>
        <taxon>Agaricales</taxon>
        <taxon>Tricholomatineae</taxon>
        <taxon>Lyophyllaceae</taxon>
        <taxon>Sphagnurus</taxon>
    </lineage>
</organism>
<protein>
    <recommendedName>
        <fullName evidence="4">CCHC-type domain-containing protein</fullName>
    </recommendedName>
</protein>
<dbReference type="GO" id="GO:0006397">
    <property type="term" value="P:mRNA processing"/>
    <property type="evidence" value="ECO:0007669"/>
    <property type="project" value="UniProtKB-KW"/>
</dbReference>
<dbReference type="SUPFAM" id="SSF57756">
    <property type="entry name" value="Retrovirus zinc finger-like domains"/>
    <property type="match status" value="1"/>
</dbReference>
<feature type="region of interest" description="Disordered" evidence="3">
    <location>
        <begin position="315"/>
        <end position="342"/>
    </location>
</feature>
<feature type="compositionally biased region" description="Basic residues" evidence="3">
    <location>
        <begin position="495"/>
        <end position="514"/>
    </location>
</feature>
<dbReference type="InterPro" id="IPR036875">
    <property type="entry name" value="Znf_CCHC_sf"/>
</dbReference>
<feature type="compositionally biased region" description="Low complexity" evidence="3">
    <location>
        <begin position="758"/>
        <end position="767"/>
    </location>
</feature>
<dbReference type="GO" id="GO:0008270">
    <property type="term" value="F:zinc ion binding"/>
    <property type="evidence" value="ECO:0007669"/>
    <property type="project" value="UniProtKB-KW"/>
</dbReference>
<feature type="compositionally biased region" description="Polar residues" evidence="3">
    <location>
        <begin position="316"/>
        <end position="334"/>
    </location>
</feature>
<feature type="compositionally biased region" description="Low complexity" evidence="3">
    <location>
        <begin position="261"/>
        <end position="277"/>
    </location>
</feature>
<keyword evidence="2" id="KW-0862">Zinc</keyword>
<feature type="region of interest" description="Disordered" evidence="3">
    <location>
        <begin position="423"/>
        <end position="515"/>
    </location>
</feature>